<dbReference type="EMBL" id="JAULSR010000010">
    <property type="protein sequence ID" value="KAK0610504.1"/>
    <property type="molecule type" value="Genomic_DNA"/>
</dbReference>
<comment type="subcellular location">
    <subcellularLocation>
        <location evidence="1">Membrane</location>
        <topology evidence="1">Multi-pass membrane protein</topology>
    </subcellularLocation>
</comment>
<evidence type="ECO:0000256" key="6">
    <source>
        <dbReference type="ARBA" id="ARBA00016939"/>
    </source>
</evidence>
<feature type="compositionally biased region" description="Low complexity" evidence="16">
    <location>
        <begin position="145"/>
        <end position="173"/>
    </location>
</feature>
<keyword evidence="15 17" id="KW-0472">Membrane</keyword>
<comment type="similarity">
    <text evidence="4">Belongs to the fatty acid desaturase type 1 family.</text>
</comment>
<feature type="transmembrane region" description="Helical" evidence="17">
    <location>
        <begin position="397"/>
        <end position="421"/>
    </location>
</feature>
<evidence type="ECO:0000259" key="18">
    <source>
        <dbReference type="PROSITE" id="PS50255"/>
    </source>
</evidence>
<keyword evidence="10" id="KW-0746">Sphingolipid metabolism</keyword>
<dbReference type="InterPro" id="IPR036400">
    <property type="entry name" value="Cyt_B5-like_heme/steroid_sf"/>
</dbReference>
<keyword evidence="11 17" id="KW-1133">Transmembrane helix</keyword>
<gene>
    <name evidence="19" type="ORF">B0T17DRAFT_116572</name>
</gene>
<proteinExistence type="inferred from homology"/>
<dbReference type="Pfam" id="PF00487">
    <property type="entry name" value="FA_desaturase"/>
    <property type="match status" value="1"/>
</dbReference>
<dbReference type="CDD" id="cd03506">
    <property type="entry name" value="Delta6-FADS-like"/>
    <property type="match status" value="1"/>
</dbReference>
<keyword evidence="8 17" id="KW-0812">Transmembrane</keyword>
<feature type="transmembrane region" description="Helical" evidence="17">
    <location>
        <begin position="328"/>
        <end position="348"/>
    </location>
</feature>
<evidence type="ECO:0000256" key="12">
    <source>
        <dbReference type="ARBA" id="ARBA00023002"/>
    </source>
</evidence>
<comment type="caution">
    <text evidence="19">The sequence shown here is derived from an EMBL/GenBank/DDBJ whole genome shotgun (WGS) entry which is preliminary data.</text>
</comment>
<dbReference type="Proteomes" id="UP001174934">
    <property type="component" value="Unassembled WGS sequence"/>
</dbReference>
<feature type="compositionally biased region" description="Low complexity" evidence="16">
    <location>
        <begin position="186"/>
        <end position="197"/>
    </location>
</feature>
<comment type="pathway">
    <text evidence="2">Lipid metabolism; sphingolipid metabolism.</text>
</comment>
<keyword evidence="14" id="KW-0443">Lipid metabolism</keyword>
<dbReference type="EC" id="1.14.19.18" evidence="5"/>
<evidence type="ECO:0000256" key="7">
    <source>
        <dbReference type="ARBA" id="ARBA00022617"/>
    </source>
</evidence>
<dbReference type="InterPro" id="IPR005804">
    <property type="entry name" value="FA_desaturase_dom"/>
</dbReference>
<sequence length="612" mass="69060">MAARTKGIANGATAGANGKRSYPILSRREIEGLIADGRSIIIVDQHVLKVDGWLKYHPGGDKAIQHMVGRDATDEVNGLHSAEARQMMDKYRVGRIEGRWNNFLPPIQGGKFRPASAGECDDEDAMALEQQRSASSPSFAMDVTSSVTSSHASSRSPSPVFDTAATTTTTTTTSITGSSRLRPRTSLAASVSSVSSADEAEEPLQQKQRQQQQQQPFDGLAHLDALTKKEIKLDLDTYPSLDAAVQDDIVAKYRLLHQKIRDEGLFDCDYTAYAIECTRYAIFFGLSLVLLHYGWYAASGFFMGTFWHQLVFTAHDAGHMGITHKFHVDTVIGIIIADFLGGLSLGWWKRSHNVHHIVTNSPEHDPDIEHMPFFAVSHRLLGSLRSTYYERVMHYDAAARFLISFQHYSYYIILLFGRFNLYRLSWEFLILGLGPRKGPAWWHRYLEMAGQVFFWYWFGYELVYKSIDTNWHRFVFIMVSHMVTAPLHVQITLSHFAMSTADLGVHESFPQKMLRTTMDVDCPQWLDFFHGGLQFQAIHHLYPRIPRHNLRQTQKLVQAFCEEVGIPYALYGFVDGNKEVIGRLADVARQAAILKKCQGVIAGGGLGHHHHD</sequence>
<feature type="region of interest" description="Disordered" evidence="16">
    <location>
        <begin position="127"/>
        <end position="216"/>
    </location>
</feature>
<dbReference type="PANTHER" id="PTHR19353:SF30">
    <property type="entry name" value="DELTA 8-(E)-SPHINGOLIPID DESATURASE"/>
    <property type="match status" value="1"/>
</dbReference>
<dbReference type="Gene3D" id="3.10.120.10">
    <property type="entry name" value="Cytochrome b5-like heme/steroid binding domain"/>
    <property type="match status" value="1"/>
</dbReference>
<evidence type="ECO:0000256" key="15">
    <source>
        <dbReference type="ARBA" id="ARBA00023136"/>
    </source>
</evidence>
<evidence type="ECO:0000256" key="8">
    <source>
        <dbReference type="ARBA" id="ARBA00022692"/>
    </source>
</evidence>
<evidence type="ECO:0000256" key="3">
    <source>
        <dbReference type="ARBA" id="ARBA00004991"/>
    </source>
</evidence>
<comment type="pathway">
    <text evidence="3">Sphingolipid metabolism.</text>
</comment>
<evidence type="ECO:0000256" key="5">
    <source>
        <dbReference type="ARBA" id="ARBA00012019"/>
    </source>
</evidence>
<evidence type="ECO:0000256" key="17">
    <source>
        <dbReference type="SAM" id="Phobius"/>
    </source>
</evidence>
<organism evidence="19 20">
    <name type="scientific">Bombardia bombarda</name>
    <dbReference type="NCBI Taxonomy" id="252184"/>
    <lineage>
        <taxon>Eukaryota</taxon>
        <taxon>Fungi</taxon>
        <taxon>Dikarya</taxon>
        <taxon>Ascomycota</taxon>
        <taxon>Pezizomycotina</taxon>
        <taxon>Sordariomycetes</taxon>
        <taxon>Sordariomycetidae</taxon>
        <taxon>Sordariales</taxon>
        <taxon>Lasiosphaeriaceae</taxon>
        <taxon>Bombardia</taxon>
    </lineage>
</organism>
<feature type="compositionally biased region" description="Low complexity" evidence="16">
    <location>
        <begin position="205"/>
        <end position="215"/>
    </location>
</feature>
<feature type="transmembrane region" description="Helical" evidence="17">
    <location>
        <begin position="280"/>
        <end position="307"/>
    </location>
</feature>
<keyword evidence="9" id="KW-0479">Metal-binding</keyword>
<dbReference type="SUPFAM" id="SSF55856">
    <property type="entry name" value="Cytochrome b5-like heme/steroid binding domain"/>
    <property type="match status" value="1"/>
</dbReference>
<keyword evidence="13" id="KW-0408">Iron</keyword>
<dbReference type="GO" id="GO:0016717">
    <property type="term" value="F:oxidoreductase activity, acting on paired donors, with oxidation of a pair of donors resulting in the reduction of molecular oxygen to two molecules of water"/>
    <property type="evidence" value="ECO:0007669"/>
    <property type="project" value="TreeGrafter"/>
</dbReference>
<feature type="domain" description="Cytochrome b5 heme-binding" evidence="18">
    <location>
        <begin position="22"/>
        <end position="97"/>
    </location>
</feature>
<dbReference type="PANTHER" id="PTHR19353">
    <property type="entry name" value="FATTY ACID DESATURASE 2"/>
    <property type="match status" value="1"/>
</dbReference>
<evidence type="ECO:0000256" key="13">
    <source>
        <dbReference type="ARBA" id="ARBA00023004"/>
    </source>
</evidence>
<evidence type="ECO:0000313" key="19">
    <source>
        <dbReference type="EMBL" id="KAK0610504.1"/>
    </source>
</evidence>
<dbReference type="PIRSF" id="PIRSF015921">
    <property type="entry name" value="FA_sphinglp_des"/>
    <property type="match status" value="1"/>
</dbReference>
<evidence type="ECO:0000256" key="14">
    <source>
        <dbReference type="ARBA" id="ARBA00023098"/>
    </source>
</evidence>
<evidence type="ECO:0000256" key="11">
    <source>
        <dbReference type="ARBA" id="ARBA00022989"/>
    </source>
</evidence>
<dbReference type="InterPro" id="IPR001199">
    <property type="entry name" value="Cyt_B5-like_heme/steroid-bd"/>
</dbReference>
<evidence type="ECO:0000256" key="9">
    <source>
        <dbReference type="ARBA" id="ARBA00022723"/>
    </source>
</evidence>
<keyword evidence="20" id="KW-1185">Reference proteome</keyword>
<dbReference type="SMART" id="SM01117">
    <property type="entry name" value="Cyt-b5"/>
    <property type="match status" value="1"/>
</dbReference>
<evidence type="ECO:0000256" key="2">
    <source>
        <dbReference type="ARBA" id="ARBA00004760"/>
    </source>
</evidence>
<keyword evidence="12" id="KW-0560">Oxidoreductase</keyword>
<keyword evidence="7" id="KW-0349">Heme</keyword>
<dbReference type="InterPro" id="IPR012171">
    <property type="entry name" value="Fatty_acid_desaturase"/>
</dbReference>
<evidence type="ECO:0000256" key="4">
    <source>
        <dbReference type="ARBA" id="ARBA00009295"/>
    </source>
</evidence>
<protein>
    <recommendedName>
        <fullName evidence="6">Delta 8-(E)-sphingolipid desaturase</fullName>
        <ecNumber evidence="5">1.14.19.18</ecNumber>
    </recommendedName>
</protein>
<dbReference type="GO" id="GO:0006665">
    <property type="term" value="P:sphingolipid metabolic process"/>
    <property type="evidence" value="ECO:0007669"/>
    <property type="project" value="UniProtKB-KW"/>
</dbReference>
<evidence type="ECO:0000313" key="20">
    <source>
        <dbReference type="Proteomes" id="UP001174934"/>
    </source>
</evidence>
<dbReference type="GO" id="GO:0016020">
    <property type="term" value="C:membrane"/>
    <property type="evidence" value="ECO:0007669"/>
    <property type="project" value="UniProtKB-SubCell"/>
</dbReference>
<reference evidence="19" key="1">
    <citation type="submission" date="2023-06" db="EMBL/GenBank/DDBJ databases">
        <title>Genome-scale phylogeny and comparative genomics of the fungal order Sordariales.</title>
        <authorList>
            <consortium name="Lawrence Berkeley National Laboratory"/>
            <person name="Hensen N."/>
            <person name="Bonometti L."/>
            <person name="Westerberg I."/>
            <person name="Brannstrom I.O."/>
            <person name="Guillou S."/>
            <person name="Cros-Aarteil S."/>
            <person name="Calhoun S."/>
            <person name="Haridas S."/>
            <person name="Kuo A."/>
            <person name="Mondo S."/>
            <person name="Pangilinan J."/>
            <person name="Riley R."/>
            <person name="LaButti K."/>
            <person name="Andreopoulos B."/>
            <person name="Lipzen A."/>
            <person name="Chen C."/>
            <person name="Yanf M."/>
            <person name="Daum C."/>
            <person name="Ng V."/>
            <person name="Clum A."/>
            <person name="Steindorff A."/>
            <person name="Ohm R."/>
            <person name="Martin F."/>
            <person name="Silar P."/>
            <person name="Natvig D."/>
            <person name="Lalanne C."/>
            <person name="Gautier V."/>
            <person name="Ament-velasquez S.L."/>
            <person name="Kruys A."/>
            <person name="Hutchinson M.I."/>
            <person name="Powell A.J."/>
            <person name="Barry K."/>
            <person name="Miller A.N."/>
            <person name="Grigoriev I.V."/>
            <person name="Debuchy R."/>
            <person name="Gladieux P."/>
            <person name="Thoren M.H."/>
            <person name="Johannesson H."/>
        </authorList>
    </citation>
    <scope>NUCLEOTIDE SEQUENCE</scope>
    <source>
        <strain evidence="19">SMH3391-2</strain>
    </source>
</reference>
<evidence type="ECO:0000256" key="1">
    <source>
        <dbReference type="ARBA" id="ARBA00004141"/>
    </source>
</evidence>
<evidence type="ECO:0000256" key="16">
    <source>
        <dbReference type="SAM" id="MobiDB-lite"/>
    </source>
</evidence>
<name>A0AA39TKF8_9PEZI</name>
<dbReference type="PROSITE" id="PS50255">
    <property type="entry name" value="CYTOCHROME_B5_2"/>
    <property type="match status" value="1"/>
</dbReference>
<accession>A0AA39TKF8</accession>
<dbReference type="GO" id="GO:0046872">
    <property type="term" value="F:metal ion binding"/>
    <property type="evidence" value="ECO:0007669"/>
    <property type="project" value="UniProtKB-KW"/>
</dbReference>
<dbReference type="AlphaFoldDB" id="A0AA39TKF8"/>
<dbReference type="Pfam" id="PF00173">
    <property type="entry name" value="Cyt-b5"/>
    <property type="match status" value="1"/>
</dbReference>
<evidence type="ECO:0000256" key="10">
    <source>
        <dbReference type="ARBA" id="ARBA00022919"/>
    </source>
</evidence>